<reference evidence="2 3" key="1">
    <citation type="submission" date="2015-12" db="EMBL/GenBank/DDBJ databases">
        <title>Genome sequence of the marine Rhodobacteraceae strain O3.65, Candidatus Tritonibacter horizontis.</title>
        <authorList>
            <person name="Poehlein A."/>
            <person name="Giebel H.A."/>
            <person name="Voget S."/>
            <person name="Brinkhoff T."/>
        </authorList>
    </citation>
    <scope>NUCLEOTIDE SEQUENCE [LARGE SCALE GENOMIC DNA]</scope>
    <source>
        <strain evidence="2 3">O3.65</strain>
    </source>
</reference>
<dbReference type="RefSeq" id="WP_068246332.1">
    <property type="nucleotide sequence ID" value="NZ_LPUY01000088.1"/>
</dbReference>
<dbReference type="Pfam" id="PF24891">
    <property type="entry name" value="DUF7742"/>
    <property type="match status" value="1"/>
</dbReference>
<accession>A0A132BTI7</accession>
<evidence type="ECO:0000259" key="1">
    <source>
        <dbReference type="Pfam" id="PF24891"/>
    </source>
</evidence>
<feature type="domain" description="DUF7742" evidence="1">
    <location>
        <begin position="4"/>
        <end position="87"/>
    </location>
</feature>
<evidence type="ECO:0000313" key="2">
    <source>
        <dbReference type="EMBL" id="KUP91708.1"/>
    </source>
</evidence>
<sequence>MRPPVLWEDLRSVARALLAHPARRRRALCRQILYGAHRAARQSAATGRCHPRWGDGSLGAAARRFPLATEPCPGDADYAECLQMALDLALSGRKGHKKTP</sequence>
<evidence type="ECO:0000313" key="3">
    <source>
        <dbReference type="Proteomes" id="UP000068382"/>
    </source>
</evidence>
<dbReference type="EMBL" id="LPUY01000088">
    <property type="protein sequence ID" value="KUP91708.1"/>
    <property type="molecule type" value="Genomic_DNA"/>
</dbReference>
<gene>
    <name evidence="2" type="ORF">TRIHO_33690</name>
</gene>
<dbReference type="InterPro" id="IPR056644">
    <property type="entry name" value="DUF7742"/>
</dbReference>
<proteinExistence type="predicted"/>
<name>A0A132BTI7_9RHOB</name>
<keyword evidence="3" id="KW-1185">Reference proteome</keyword>
<comment type="caution">
    <text evidence="2">The sequence shown here is derived from an EMBL/GenBank/DDBJ whole genome shotgun (WGS) entry which is preliminary data.</text>
</comment>
<dbReference type="OrthoDB" id="7863415at2"/>
<protein>
    <recommendedName>
        <fullName evidence="1">DUF7742 domain-containing protein</fullName>
    </recommendedName>
</protein>
<dbReference type="Proteomes" id="UP000068382">
    <property type="component" value="Unassembled WGS sequence"/>
</dbReference>
<dbReference type="AlphaFoldDB" id="A0A132BTI7"/>
<organism evidence="2 3">
    <name type="scientific">Tritonibacter horizontis</name>
    <dbReference type="NCBI Taxonomy" id="1768241"/>
    <lineage>
        <taxon>Bacteria</taxon>
        <taxon>Pseudomonadati</taxon>
        <taxon>Pseudomonadota</taxon>
        <taxon>Alphaproteobacteria</taxon>
        <taxon>Rhodobacterales</taxon>
        <taxon>Paracoccaceae</taxon>
        <taxon>Tritonibacter</taxon>
    </lineage>
</organism>